<dbReference type="Proteomes" id="UP000030232">
    <property type="component" value="Segment"/>
</dbReference>
<keyword evidence="3" id="KW-1185">Reference proteome</keyword>
<dbReference type="GeneID" id="26797863"/>
<dbReference type="EMBL" id="KJ010547">
    <property type="protein sequence ID" value="AHJ87479.1"/>
    <property type="molecule type" value="Genomic_DNA"/>
</dbReference>
<evidence type="ECO:0000313" key="3">
    <source>
        <dbReference type="Proteomes" id="UP000030232"/>
    </source>
</evidence>
<dbReference type="RefSeq" id="YP_009226956.1">
    <property type="nucleotide sequence ID" value="NC_029121.1"/>
</dbReference>
<feature type="coiled-coil region" evidence="1">
    <location>
        <begin position="1"/>
        <end position="38"/>
    </location>
</feature>
<reference evidence="2 3" key="1">
    <citation type="journal article" date="2015" name="Appl. Environ. Microbiol.">
        <title>Effects of actin-like proteins encoded by two Bacillus pumilus phages on unstable lysogeny, revealed by genomic analysis.</title>
        <authorList>
            <person name="Yuan Y."/>
            <person name="Peng Q."/>
            <person name="Wu D."/>
            <person name="Kou Z."/>
            <person name="Wu Y."/>
            <person name="Liu P."/>
            <person name="Gao M."/>
        </authorList>
    </citation>
    <scope>NUCLEOTIDE SEQUENCE [LARGE SCALE GENOMIC DNA]</scope>
</reference>
<proteinExistence type="predicted"/>
<evidence type="ECO:0000256" key="1">
    <source>
        <dbReference type="SAM" id="Coils"/>
    </source>
</evidence>
<dbReference type="KEGG" id="vg:26797863"/>
<sequence>MRTKEEILEELAQAEKEVKETTNQLKALQQELSEASSLDLRSRFPHLTADTNGEVSGQLVMHNSITDALEKSLKYTFSSTSYNSGKPKISMWLSLKDYSGTKEIKITEKHLSFLNQLVKDANAALADESVSLFSKPIKYIEDNWGGHDNG</sequence>
<name>A0A0A0PIT5_9CAUD</name>
<accession>A0A0A0PIT5</accession>
<organism evidence="2 3">
    <name type="scientific">Bacillus phage Bp8p-C</name>
    <dbReference type="NCBI Taxonomy" id="1445810"/>
    <lineage>
        <taxon>Viruses</taxon>
        <taxon>Duplodnaviria</taxon>
        <taxon>Heunggongvirae</taxon>
        <taxon>Uroviricota</taxon>
        <taxon>Caudoviricetes</taxon>
        <taxon>Herelleviridae</taxon>
        <taxon>Bastillevirinae</taxon>
        <taxon>Agatevirus</taxon>
        <taxon>Agatevirus Bp8pC</taxon>
    </lineage>
</organism>
<dbReference type="OrthoDB" id="33906at10239"/>
<evidence type="ECO:0000313" key="2">
    <source>
        <dbReference type="EMBL" id="AHJ87479.1"/>
    </source>
</evidence>
<gene>
    <name evidence="2" type="ORF">Bp8pC_048</name>
</gene>
<protein>
    <submittedName>
        <fullName evidence="2">Uncharacterized protein</fullName>
    </submittedName>
</protein>
<keyword evidence="1" id="KW-0175">Coiled coil</keyword>